<name>L9X4L3_9EURY</name>
<dbReference type="InterPro" id="IPR000587">
    <property type="entry name" value="Creatinase_N"/>
</dbReference>
<evidence type="ECO:0000259" key="1">
    <source>
        <dbReference type="Pfam" id="PF00557"/>
    </source>
</evidence>
<dbReference type="Gene3D" id="3.40.350.10">
    <property type="entry name" value="Creatinase/prolidase N-terminal domain"/>
    <property type="match status" value="1"/>
</dbReference>
<feature type="domain" description="Creatinase N-terminal" evidence="2">
    <location>
        <begin position="14"/>
        <end position="120"/>
    </location>
</feature>
<accession>L9X4L3</accession>
<dbReference type="Pfam" id="PF00557">
    <property type="entry name" value="Peptidase_M24"/>
    <property type="match status" value="1"/>
</dbReference>
<dbReference type="SUPFAM" id="SSF55920">
    <property type="entry name" value="Creatinase/aminopeptidase"/>
    <property type="match status" value="1"/>
</dbReference>
<protein>
    <submittedName>
        <fullName evidence="3">Peptidase M24</fullName>
    </submittedName>
</protein>
<dbReference type="OrthoDB" id="1346at2157"/>
<dbReference type="eggNOG" id="arCOG01000">
    <property type="taxonomic scope" value="Archaea"/>
</dbReference>
<dbReference type="Gene3D" id="3.90.230.10">
    <property type="entry name" value="Creatinase/methionine aminopeptidase superfamily"/>
    <property type="match status" value="1"/>
</dbReference>
<dbReference type="RefSeq" id="WP_005557067.1">
    <property type="nucleotide sequence ID" value="NZ_AOIB01000027.1"/>
</dbReference>
<dbReference type="EMBL" id="AOIB01000027">
    <property type="protein sequence ID" value="ELY56542.1"/>
    <property type="molecule type" value="Genomic_DNA"/>
</dbReference>
<dbReference type="InterPro" id="IPR036005">
    <property type="entry name" value="Creatinase/aminopeptidase-like"/>
</dbReference>
<dbReference type="Pfam" id="PF01321">
    <property type="entry name" value="Creatinase_N"/>
    <property type="match status" value="1"/>
</dbReference>
<keyword evidence="4" id="KW-1185">Reference proteome</keyword>
<dbReference type="CDD" id="cd01066">
    <property type="entry name" value="APP_MetAP"/>
    <property type="match status" value="1"/>
</dbReference>
<dbReference type="InterPro" id="IPR050659">
    <property type="entry name" value="Peptidase_M24B"/>
</dbReference>
<sequence length="390" mass="43778">MSRLTVPKSTHIERKEELLDRARSDGYEGIVLFGSLNIHYISGMYHLPTERPVALGITADSVEAIVPRLEKEHATRDDFLIDDVTVYFEYPQGNPMKTVAEMCDRLGIADGAIAVDADGSPARNGYTGPALSELVSADVGVEDYITDMRELKGEHEIELIRESSAWANLGHRLLQEQIEPGRRPIEVRAEVEADAVKMMLDTLGDRYEMRSWANPMQCLFTTGDVTSLPHSMDQTTRIEQGDNIVTIVKPNIGGYTTELERTLFVGEPTGDQRTYFEIMKESQEIAIEMIEPGVEYAAIEEAVVDYYQEQGVSEYVQHHVGHNIGLEGHERPFLDVDYEGEIRPGELFTVEPGFYVPDVGGFRHSDTVVVTEDGTETLTYYPREIDELIV</sequence>
<dbReference type="InterPro" id="IPR000994">
    <property type="entry name" value="Pept_M24"/>
</dbReference>
<comment type="caution">
    <text evidence="3">The sequence shown here is derived from an EMBL/GenBank/DDBJ whole genome shotgun (WGS) entry which is preliminary data.</text>
</comment>
<dbReference type="InterPro" id="IPR029149">
    <property type="entry name" value="Creatin/AminoP/Spt16_N"/>
</dbReference>
<proteinExistence type="predicted"/>
<dbReference type="AlphaFoldDB" id="L9X4L3"/>
<dbReference type="SUPFAM" id="SSF53092">
    <property type="entry name" value="Creatinase/prolidase N-terminal domain"/>
    <property type="match status" value="1"/>
</dbReference>
<reference evidence="3 4" key="1">
    <citation type="journal article" date="2014" name="PLoS Genet.">
        <title>Phylogenetically driven sequencing of extremely halophilic archaea reveals strategies for static and dynamic osmo-response.</title>
        <authorList>
            <person name="Becker E.A."/>
            <person name="Seitzer P.M."/>
            <person name="Tritt A."/>
            <person name="Larsen D."/>
            <person name="Krusor M."/>
            <person name="Yao A.I."/>
            <person name="Wu D."/>
            <person name="Madern D."/>
            <person name="Eisen J.A."/>
            <person name="Darling A.E."/>
            <person name="Facciotti M.T."/>
        </authorList>
    </citation>
    <scope>NUCLEOTIDE SEQUENCE [LARGE SCALE GENOMIC DNA]</scope>
    <source>
        <strain evidence="3 4">DSM 10524</strain>
    </source>
</reference>
<evidence type="ECO:0000313" key="4">
    <source>
        <dbReference type="Proteomes" id="UP000011688"/>
    </source>
</evidence>
<evidence type="ECO:0000313" key="3">
    <source>
        <dbReference type="EMBL" id="ELY56542.1"/>
    </source>
</evidence>
<organism evidence="3 4">
    <name type="scientific">Natronococcus amylolyticus DSM 10524</name>
    <dbReference type="NCBI Taxonomy" id="1227497"/>
    <lineage>
        <taxon>Archaea</taxon>
        <taxon>Methanobacteriati</taxon>
        <taxon>Methanobacteriota</taxon>
        <taxon>Stenosarchaea group</taxon>
        <taxon>Halobacteria</taxon>
        <taxon>Halobacteriales</taxon>
        <taxon>Natrialbaceae</taxon>
        <taxon>Natronococcus</taxon>
    </lineage>
</organism>
<dbReference type="Proteomes" id="UP000011688">
    <property type="component" value="Unassembled WGS sequence"/>
</dbReference>
<feature type="domain" description="Peptidase M24" evidence="1">
    <location>
        <begin position="158"/>
        <end position="372"/>
    </location>
</feature>
<evidence type="ECO:0000259" key="2">
    <source>
        <dbReference type="Pfam" id="PF01321"/>
    </source>
</evidence>
<gene>
    <name evidence="3" type="ORF">C491_13422</name>
</gene>
<dbReference type="PANTHER" id="PTHR46112:SF2">
    <property type="entry name" value="XAA-PRO AMINOPEPTIDASE P-RELATED"/>
    <property type="match status" value="1"/>
</dbReference>
<dbReference type="PANTHER" id="PTHR46112">
    <property type="entry name" value="AMINOPEPTIDASE"/>
    <property type="match status" value="1"/>
</dbReference>